<evidence type="ECO:0000259" key="2">
    <source>
        <dbReference type="Pfam" id="PF14534"/>
    </source>
</evidence>
<dbReference type="InterPro" id="IPR032710">
    <property type="entry name" value="NTF2-like_dom_sf"/>
</dbReference>
<feature type="signal peptide" evidence="1">
    <location>
        <begin position="1"/>
        <end position="27"/>
    </location>
</feature>
<organism evidence="3 4">
    <name type="scientific">Halioxenophilus aromaticivorans</name>
    <dbReference type="NCBI Taxonomy" id="1306992"/>
    <lineage>
        <taxon>Bacteria</taxon>
        <taxon>Pseudomonadati</taxon>
        <taxon>Pseudomonadota</taxon>
        <taxon>Gammaproteobacteria</taxon>
        <taxon>Alteromonadales</taxon>
        <taxon>Alteromonadaceae</taxon>
        <taxon>Halioxenophilus</taxon>
    </lineage>
</organism>
<evidence type="ECO:0000313" key="3">
    <source>
        <dbReference type="EMBL" id="GAA4949859.1"/>
    </source>
</evidence>
<dbReference type="AlphaFoldDB" id="A0AAV3U5T0"/>
<dbReference type="Proteomes" id="UP001409585">
    <property type="component" value="Unassembled WGS sequence"/>
</dbReference>
<feature type="domain" description="DUF4440" evidence="2">
    <location>
        <begin position="35"/>
        <end position="139"/>
    </location>
</feature>
<dbReference type="Pfam" id="PF14534">
    <property type="entry name" value="DUF4440"/>
    <property type="match status" value="1"/>
</dbReference>
<dbReference type="SUPFAM" id="SSF54427">
    <property type="entry name" value="NTF2-like"/>
    <property type="match status" value="1"/>
</dbReference>
<dbReference type="InterPro" id="IPR027843">
    <property type="entry name" value="DUF4440"/>
</dbReference>
<dbReference type="RefSeq" id="WP_345424723.1">
    <property type="nucleotide sequence ID" value="NZ_AP031496.1"/>
</dbReference>
<name>A0AAV3U5T0_9ALTE</name>
<accession>A0AAV3U5T0</accession>
<gene>
    <name evidence="3" type="ORF">GCM10025791_32660</name>
</gene>
<feature type="chain" id="PRO_5043651956" description="DUF4440 domain-containing protein" evidence="1">
    <location>
        <begin position="28"/>
        <end position="155"/>
    </location>
</feature>
<comment type="caution">
    <text evidence="3">The sequence shown here is derived from an EMBL/GenBank/DDBJ whole genome shotgun (WGS) entry which is preliminary data.</text>
</comment>
<proteinExistence type="predicted"/>
<dbReference type="EMBL" id="BAABLX010000028">
    <property type="protein sequence ID" value="GAA4949859.1"/>
    <property type="molecule type" value="Genomic_DNA"/>
</dbReference>
<keyword evidence="1" id="KW-0732">Signal</keyword>
<keyword evidence="4" id="KW-1185">Reference proteome</keyword>
<evidence type="ECO:0000256" key="1">
    <source>
        <dbReference type="SAM" id="SignalP"/>
    </source>
</evidence>
<sequence>MTYSITPNIVSATVAMLAVVFCTQVLASEESEALAELSQQKWQWMSDKNVKELEPLFHNDAKFVHMSGSWKKQRELDIIKEGSIWYKNTKVHDVDVELIGDSAVVWSRITLEAHVRGNDVSNEFTTTEVFVKENGQWQILALTFSKVRDSHKIEH</sequence>
<evidence type="ECO:0000313" key="4">
    <source>
        <dbReference type="Proteomes" id="UP001409585"/>
    </source>
</evidence>
<reference evidence="4" key="1">
    <citation type="journal article" date="2019" name="Int. J. Syst. Evol. Microbiol.">
        <title>The Global Catalogue of Microorganisms (GCM) 10K type strain sequencing project: providing services to taxonomists for standard genome sequencing and annotation.</title>
        <authorList>
            <consortium name="The Broad Institute Genomics Platform"/>
            <consortium name="The Broad Institute Genome Sequencing Center for Infectious Disease"/>
            <person name="Wu L."/>
            <person name="Ma J."/>
        </authorList>
    </citation>
    <scope>NUCLEOTIDE SEQUENCE [LARGE SCALE GENOMIC DNA]</scope>
    <source>
        <strain evidence="4">JCM 19134</strain>
    </source>
</reference>
<protein>
    <recommendedName>
        <fullName evidence="2">DUF4440 domain-containing protein</fullName>
    </recommendedName>
</protein>
<dbReference type="Gene3D" id="3.10.450.50">
    <property type="match status" value="1"/>
</dbReference>